<keyword evidence="3" id="KW-0520">NAD</keyword>
<dbReference type="PROSITE" id="PS50305">
    <property type="entry name" value="SIRTUIN"/>
    <property type="match status" value="1"/>
</dbReference>
<proteinExistence type="inferred from homology"/>
<accession>H1V6H8</accession>
<organism evidence="7 9">
    <name type="scientific">Colletotrichum higginsianum (strain IMI 349063)</name>
    <name type="common">Crucifer anthracnose fungus</name>
    <dbReference type="NCBI Taxonomy" id="759273"/>
    <lineage>
        <taxon>Eukaryota</taxon>
        <taxon>Fungi</taxon>
        <taxon>Dikarya</taxon>
        <taxon>Ascomycota</taxon>
        <taxon>Pezizomycotina</taxon>
        <taxon>Sordariomycetes</taxon>
        <taxon>Hypocreomycetidae</taxon>
        <taxon>Glomerellales</taxon>
        <taxon>Glomerellaceae</taxon>
        <taxon>Colletotrichum</taxon>
        <taxon>Colletotrichum destructivum species complex</taxon>
    </lineage>
</organism>
<evidence type="ECO:0000259" key="6">
    <source>
        <dbReference type="PROSITE" id="PS50305"/>
    </source>
</evidence>
<feature type="compositionally biased region" description="Polar residues" evidence="5">
    <location>
        <begin position="123"/>
        <end position="136"/>
    </location>
</feature>
<dbReference type="InterPro" id="IPR050134">
    <property type="entry name" value="NAD-dep_sirtuin_deacylases"/>
</dbReference>
<reference evidence="7" key="1">
    <citation type="submission" date="2011-12" db="EMBL/GenBank/DDBJ databases">
        <title>The genome sequence of Colletotrichum higginsianum IMI 34906.</title>
        <authorList>
            <person name="Ma L.-J."/>
            <person name="O'Connell R."/>
            <person name="van Themaat E.V.L."/>
            <person name="Stueber K."/>
            <person name="Young S.K."/>
            <person name="Zeng Q."/>
            <person name="Gargeya S."/>
            <person name="Fitzgerald M."/>
            <person name="Haas B."/>
            <person name="Abouelleil A."/>
            <person name="Alvarado L."/>
            <person name="Arachchi H.M."/>
            <person name="Berlin A."/>
            <person name="Chapman S.B."/>
            <person name="Gearin G."/>
            <person name="Goldberg J."/>
            <person name="Griggs A."/>
            <person name="Gujja S."/>
            <person name="Hansen M."/>
            <person name="Heiman D."/>
            <person name="Howarth C."/>
            <person name="Larimer J."/>
            <person name="Lui A."/>
            <person name="MacDonald P.J.P."/>
            <person name="McCowen C."/>
            <person name="Montmayeur A."/>
            <person name="Murphy C."/>
            <person name="Neiman D."/>
            <person name="Pearson M."/>
            <person name="Priest M."/>
            <person name="Roberts A."/>
            <person name="Saif S."/>
            <person name="Shea T."/>
            <person name="Sisk P."/>
            <person name="Stolte C."/>
            <person name="Sykes S."/>
            <person name="Wortman J."/>
            <person name="Nusbaum C."/>
            <person name="Birren B."/>
        </authorList>
    </citation>
    <scope>NUCLEOTIDE SEQUENCE [LARGE SCALE GENOMIC DNA]</scope>
    <source>
        <strain evidence="7">IMI 349063</strain>
    </source>
</reference>
<dbReference type="Proteomes" id="UP000092177">
    <property type="component" value="Chromosome 3"/>
</dbReference>
<feature type="region of interest" description="Disordered" evidence="5">
    <location>
        <begin position="743"/>
        <end position="870"/>
    </location>
</feature>
<feature type="domain" description="Deacetylase sirtuin-type" evidence="6">
    <location>
        <begin position="7"/>
        <end position="734"/>
    </location>
</feature>
<feature type="region of interest" description="Disordered" evidence="5">
    <location>
        <begin position="64"/>
        <end position="245"/>
    </location>
</feature>
<keyword evidence="2" id="KW-0808">Transferase</keyword>
<evidence type="ECO:0000313" key="9">
    <source>
        <dbReference type="Proteomes" id="UP000007174"/>
    </source>
</evidence>
<reference evidence="9" key="2">
    <citation type="journal article" date="2012" name="Nat. Genet.">
        <title>Lifestyle transitions in plant pathogenic Colletotrichum fungi deciphered by genome and transcriptome analyses.</title>
        <authorList>
            <person name="O'Connell R.J."/>
            <person name="Thon M.R."/>
            <person name="Hacquard S."/>
            <person name="Amyotte S.G."/>
            <person name="Kleemann J."/>
            <person name="Torres M.F."/>
            <person name="Damm U."/>
            <person name="Buiate E.A."/>
            <person name="Epstein L."/>
            <person name="Alkan N."/>
            <person name="Altmueller J."/>
            <person name="Alvarado-Balderrama L."/>
            <person name="Bauser C.A."/>
            <person name="Becker C."/>
            <person name="Birren B.W."/>
            <person name="Chen Z."/>
            <person name="Choi J."/>
            <person name="Crouch J.A."/>
            <person name="Duvick J.P."/>
            <person name="Farman M.A."/>
            <person name="Gan P."/>
            <person name="Heiman D."/>
            <person name="Henrissat B."/>
            <person name="Howard R.J."/>
            <person name="Kabbage M."/>
            <person name="Koch C."/>
            <person name="Kracher B."/>
            <person name="Kubo Y."/>
            <person name="Law A.D."/>
            <person name="Lebrun M.-H."/>
            <person name="Lee Y.-H."/>
            <person name="Miyara I."/>
            <person name="Moore N."/>
            <person name="Neumann U."/>
            <person name="Nordstroem K."/>
            <person name="Panaccione D.G."/>
            <person name="Panstruga R."/>
            <person name="Place M."/>
            <person name="Proctor R.H."/>
            <person name="Prusky D."/>
            <person name="Rech G."/>
            <person name="Reinhardt R."/>
            <person name="Rollins J.A."/>
            <person name="Rounsley S."/>
            <person name="Schardl C.L."/>
            <person name="Schwartz D.C."/>
            <person name="Shenoy N."/>
            <person name="Shirasu K."/>
            <person name="Sikhakolli U.R."/>
            <person name="Stueber K."/>
            <person name="Sukno S.A."/>
            <person name="Sweigard J.A."/>
            <person name="Takano Y."/>
            <person name="Takahara H."/>
            <person name="Trail F."/>
            <person name="van der Does H.C."/>
            <person name="Voll L.M."/>
            <person name="Will I."/>
            <person name="Young S."/>
            <person name="Zeng Q."/>
            <person name="Zhang J."/>
            <person name="Zhou S."/>
            <person name="Dickman M.B."/>
            <person name="Schulze-Lefert P."/>
            <person name="Ver Loren van Themaat E."/>
            <person name="Ma L.-J."/>
            <person name="Vaillancourt L.J."/>
        </authorList>
    </citation>
    <scope>NUCLEOTIDE SEQUENCE [LARGE SCALE GENOMIC DNA]</scope>
    <source>
        <strain evidence="9">IMI 349063</strain>
    </source>
</reference>
<gene>
    <name evidence="7" type="ORF">CH063_01380</name>
    <name evidence="8" type="ORF">CH63R_05308</name>
</gene>
<dbReference type="EMBL" id="CACQ02001713">
    <property type="protein sequence ID" value="CCF35830.1"/>
    <property type="molecule type" value="Genomic_DNA"/>
</dbReference>
<dbReference type="OrthoDB" id="2919105at2759"/>
<dbReference type="GO" id="GO:0005634">
    <property type="term" value="C:nucleus"/>
    <property type="evidence" value="ECO:0007669"/>
    <property type="project" value="TreeGrafter"/>
</dbReference>
<evidence type="ECO:0000256" key="1">
    <source>
        <dbReference type="ARBA" id="ARBA00006924"/>
    </source>
</evidence>
<dbReference type="SUPFAM" id="SSF52467">
    <property type="entry name" value="DHS-like NAD/FAD-binding domain"/>
    <property type="match status" value="2"/>
</dbReference>
<feature type="region of interest" description="Disordered" evidence="5">
    <location>
        <begin position="522"/>
        <end position="567"/>
    </location>
</feature>
<dbReference type="VEuPathDB" id="FungiDB:CH63R_05308"/>
<dbReference type="InterPro" id="IPR003000">
    <property type="entry name" value="Sirtuin"/>
</dbReference>
<dbReference type="HOGENOM" id="CLU_005935_0_0_1"/>
<feature type="region of interest" description="Disordered" evidence="5">
    <location>
        <begin position="1131"/>
        <end position="1158"/>
    </location>
</feature>
<dbReference type="GeneID" id="28864390"/>
<sequence length="1216" mass="131319">MPTTQVTPAEDALLQGIADSLFKARKVVVITGAGISTNSGIPDFRSENGLYSLIQAQFDNATREDVLESSRATSFDASRDEREPPTKRRRLSFEDSGICLSDDSQATEDQEVLSSSEEDKSRLSNGSDTPASSLTATRAKGPVTRARSRELTADDGATTSEDSRARRGHGTKCNEAIAGSTRLSTRAASLPPDESPQRLSYTAEHPSPTGTQTNSLQKEESPARRVLRTRGRSASPGAKPRANAYQARSAVLRKRSLLTHPLVNGQEPEPKEQPPTSVPFAPGQACSKVSLQLEEVGRVLNPAAPVPASTLQTSAYTTPKTTRFYSSSSPLSSPPSLFLQTTPTFKISSFAQSNRQQPVPAFSSSPLSSPPPILFDPFEEPTSSSSTRQTSSVASSLASSETDETPPSSQPSKSTLPNIKGRDLFDASIWADPLRTSVFYTFATTLRQKVKCVEPTESHHFIGHLRNRGKLVRCYTQNIDQIEEKVGLSTSLQEGPGHRGRFSRKSVGAVLAISALANTSASSELATAGPEREEKRGNVETEGTGSAEGAESTDATPFAESQSQQRSDRKSNGVECVFLHGSLESLRCFLCGKICAWDEGGRAHETLSGRQPECPYCAGATAARQERGKRALGVGKLRPDIVLYGEEHPNAHLISPIITHDLGLSPDLLLILGTSLKVHGLKVLVREFAKTIHSRGGKVVFVNYTKPPESSWGDIIDYWVQWDCDAWVSNLKERIPLLWLPPGTKLSKKKKESSDKPKKRQNTAEQGSKPKSESSKSGEHAPKLSQPEAAVRSEPPAEKPEPPAEKSELPAEKPEPPAEKSKPPAEKSELTAAKPEPPTVKPEKSPNNVTPEAPIRTPLPQAIPSPEEVVEPPKVVDVGYEKPVVGSEETPKVAAAKIVNPGHGKPAKQREKGPKAPKTAVPKTTPRRPMAVRDDTTNAVYLVFKVMAELRRITDNKPVPPSSSPVSLRTEKPKPRRKKKSAQAVLSQTSESSPQQHPVTTLHLGPTTSTVEQEVPQLEARRNTRVVAEDVTMSGTAESSILAAVKVNPRTRKRKKIDGEEVFVPGMPRPTLAVKTLLCTTPQKVKRPSAKSKAALVSRASPPETLSDMQRAPMESLTLAPLRTTGASVSTPLKLQPLEPVPSPPTGPLSVMSPNSRARLGPRVGDPFFRSDCVVHELVKASGWTQPRSLGFMPLMSSQFNKETDAIMALQGLKEG</sequence>
<dbReference type="InterPro" id="IPR029035">
    <property type="entry name" value="DHS-like_NAD/FAD-binding_dom"/>
</dbReference>
<keyword evidence="10" id="KW-1185">Reference proteome</keyword>
<feature type="compositionally biased region" description="Polar residues" evidence="5">
    <location>
        <begin position="405"/>
        <end position="417"/>
    </location>
</feature>
<reference evidence="8" key="3">
    <citation type="submission" date="2016-02" db="EMBL/GenBank/DDBJ databases">
        <title>Resequencing and annotation of the Colletotrichum higginsianum genome.</title>
        <authorList>
            <person name="O'Connell R."/>
            <person name="Zambounis A."/>
            <person name="Thon M."/>
            <person name="Dallery J.-F."/>
        </authorList>
    </citation>
    <scope>NUCLEOTIDE SEQUENCE [LARGE SCALE GENOMIC DNA]</scope>
    <source>
        <strain evidence="8">IMI 349063</strain>
    </source>
</reference>
<feature type="compositionally biased region" description="Low complexity" evidence="5">
    <location>
        <begin position="382"/>
        <end position="400"/>
    </location>
</feature>
<dbReference type="KEGG" id="chig:CH63R_05308"/>
<dbReference type="EMBL" id="LTAN01000003">
    <property type="protein sequence ID" value="OBR13012.1"/>
    <property type="molecule type" value="Genomic_DNA"/>
</dbReference>
<evidence type="ECO:0000313" key="10">
    <source>
        <dbReference type="Proteomes" id="UP000092177"/>
    </source>
</evidence>
<protein>
    <submittedName>
        <fullName evidence="7">Hst3 protein</fullName>
    </submittedName>
</protein>
<comment type="similarity">
    <text evidence="1">Belongs to the sirtuin family. Class I subfamily.</text>
</comment>
<feature type="compositionally biased region" description="Basic and acidic residues" evidence="5">
    <location>
        <begin position="768"/>
        <end position="782"/>
    </location>
</feature>
<comment type="caution">
    <text evidence="4">Lacks conserved residue(s) required for the propagation of feature annotation.</text>
</comment>
<dbReference type="PANTHER" id="PTHR11085">
    <property type="entry name" value="NAD-DEPENDENT PROTEIN DEACYLASE SIRTUIN-5, MITOCHONDRIAL-RELATED"/>
    <property type="match status" value="1"/>
</dbReference>
<feature type="compositionally biased region" description="Basic and acidic residues" evidence="5">
    <location>
        <begin position="530"/>
        <end position="539"/>
    </location>
</feature>
<evidence type="ECO:0000313" key="8">
    <source>
        <dbReference type="EMBL" id="OBR13012.1"/>
    </source>
</evidence>
<feature type="region of interest" description="Disordered" evidence="5">
    <location>
        <begin position="887"/>
        <end position="937"/>
    </location>
</feature>
<feature type="region of interest" description="Disordered" evidence="5">
    <location>
        <begin position="356"/>
        <end position="419"/>
    </location>
</feature>
<feature type="compositionally biased region" description="Basic residues" evidence="5">
    <location>
        <begin position="746"/>
        <end position="761"/>
    </location>
</feature>
<dbReference type="GO" id="GO:0017136">
    <property type="term" value="F:histone deacetylase activity, NAD-dependent"/>
    <property type="evidence" value="ECO:0007669"/>
    <property type="project" value="TreeGrafter"/>
</dbReference>
<feature type="compositionally biased region" description="Low complexity" evidence="5">
    <location>
        <begin position="540"/>
        <end position="553"/>
    </location>
</feature>
<evidence type="ECO:0000256" key="4">
    <source>
        <dbReference type="PROSITE-ProRule" id="PRU00236"/>
    </source>
</evidence>
<feature type="region of interest" description="Disordered" evidence="5">
    <location>
        <begin position="1084"/>
        <end position="1112"/>
    </location>
</feature>
<dbReference type="PANTHER" id="PTHR11085:SF8">
    <property type="entry name" value="NAD-DEPENDENT HISTONE DEACETYLASE HST3"/>
    <property type="match status" value="1"/>
</dbReference>
<evidence type="ECO:0000256" key="3">
    <source>
        <dbReference type="ARBA" id="ARBA00023027"/>
    </source>
</evidence>
<dbReference type="Pfam" id="PF02146">
    <property type="entry name" value="SIR2"/>
    <property type="match status" value="3"/>
</dbReference>
<dbReference type="AlphaFoldDB" id="H1V6H8"/>
<evidence type="ECO:0000256" key="5">
    <source>
        <dbReference type="SAM" id="MobiDB-lite"/>
    </source>
</evidence>
<reference evidence="10" key="4">
    <citation type="journal article" date="2017" name="BMC Genomics">
        <title>Gapless genome assembly of Colletotrichum higginsianum reveals chromosome structure and association of transposable elements with secondary metabolite gene clusters.</title>
        <authorList>
            <person name="Dallery J.-F."/>
            <person name="Lapalu N."/>
            <person name="Zampounis A."/>
            <person name="Pigne S."/>
            <person name="Luyten I."/>
            <person name="Amselem J."/>
            <person name="Wittenberg A.H.J."/>
            <person name="Zhou S."/>
            <person name="de Queiroz M.V."/>
            <person name="Robin G.P."/>
            <person name="Auger A."/>
            <person name="Hainaut M."/>
            <person name="Henrissat B."/>
            <person name="Kim K.-T."/>
            <person name="Lee Y.-H."/>
            <person name="Lespinet O."/>
            <person name="Schwartz D.C."/>
            <person name="Thon M.R."/>
            <person name="O'Connell R.J."/>
        </authorList>
    </citation>
    <scope>NUCLEOTIDE SEQUENCE [LARGE SCALE GENOMIC DNA]</scope>
    <source>
        <strain evidence="10">IMI 349063</strain>
    </source>
</reference>
<dbReference type="Gene3D" id="3.40.50.1220">
    <property type="entry name" value="TPP-binding domain"/>
    <property type="match status" value="2"/>
</dbReference>
<dbReference type="RefSeq" id="XP_018161529.1">
    <property type="nucleotide sequence ID" value="XM_018300283.1"/>
</dbReference>
<dbReference type="STRING" id="759273.H1V6H8"/>
<name>H1V6H8_COLHI</name>
<dbReference type="InterPro" id="IPR026590">
    <property type="entry name" value="Ssirtuin_cat_dom"/>
</dbReference>
<feature type="compositionally biased region" description="Polar residues" evidence="5">
    <location>
        <begin position="984"/>
        <end position="999"/>
    </location>
</feature>
<dbReference type="eggNOG" id="KOG2684">
    <property type="taxonomic scope" value="Eukaryota"/>
</dbReference>
<dbReference type="GO" id="GO:0070403">
    <property type="term" value="F:NAD+ binding"/>
    <property type="evidence" value="ECO:0007669"/>
    <property type="project" value="InterPro"/>
</dbReference>
<evidence type="ECO:0000313" key="7">
    <source>
        <dbReference type="EMBL" id="CCF35830.1"/>
    </source>
</evidence>
<dbReference type="Proteomes" id="UP000007174">
    <property type="component" value="Unassembled WGS sequence"/>
</dbReference>
<feature type="region of interest" description="Disordered" evidence="5">
    <location>
        <begin position="951"/>
        <end position="1018"/>
    </location>
</feature>
<evidence type="ECO:0000256" key="2">
    <source>
        <dbReference type="ARBA" id="ARBA00022679"/>
    </source>
</evidence>
<feature type="compositionally biased region" description="Basic and acidic residues" evidence="5">
    <location>
        <begin position="795"/>
        <end position="829"/>
    </location>
</feature>
<feature type="compositionally biased region" description="Low complexity" evidence="5">
    <location>
        <begin position="358"/>
        <end position="367"/>
    </location>
</feature>
<feature type="compositionally biased region" description="Basic and acidic residues" evidence="5">
    <location>
        <begin position="77"/>
        <end position="86"/>
    </location>
</feature>